<protein>
    <submittedName>
        <fullName evidence="10">Alpha-amylase</fullName>
        <ecNumber evidence="10">3.2.1.1</ecNumber>
    </submittedName>
</protein>
<dbReference type="SUPFAM" id="SSF51445">
    <property type="entry name" value="(Trans)glycosidases"/>
    <property type="match status" value="1"/>
</dbReference>
<dbReference type="AlphaFoldDB" id="A0A372NR19"/>
<dbReference type="GO" id="GO:0005975">
    <property type="term" value="P:carbohydrate metabolic process"/>
    <property type="evidence" value="ECO:0007669"/>
    <property type="project" value="InterPro"/>
</dbReference>
<evidence type="ECO:0000256" key="7">
    <source>
        <dbReference type="PIRSR" id="PIRSR001021-1"/>
    </source>
</evidence>
<dbReference type="Gene3D" id="2.60.40.1180">
    <property type="entry name" value="Golgi alpha-mannosidase II"/>
    <property type="match status" value="1"/>
</dbReference>
<keyword evidence="8" id="KW-0106">Calcium</keyword>
<feature type="domain" description="Glycosyl hydrolase family 13 catalytic" evidence="9">
    <location>
        <begin position="4"/>
        <end position="402"/>
    </location>
</feature>
<dbReference type="SMART" id="SM00642">
    <property type="entry name" value="Aamy"/>
    <property type="match status" value="1"/>
</dbReference>
<evidence type="ECO:0000256" key="5">
    <source>
        <dbReference type="ARBA" id="ARBA00023277"/>
    </source>
</evidence>
<dbReference type="PIRSF" id="PIRSF001021">
    <property type="entry name" value="Alph-amls_thrmst"/>
    <property type="match status" value="1"/>
</dbReference>
<dbReference type="RefSeq" id="WP_117393628.1">
    <property type="nucleotide sequence ID" value="NZ_QWDC01000003.1"/>
</dbReference>
<keyword evidence="3 8" id="KW-0479">Metal-binding</keyword>
<dbReference type="InterPro" id="IPR015237">
    <property type="entry name" value="Alpha-amylase_C_pro"/>
</dbReference>
<dbReference type="SUPFAM" id="SSF51011">
    <property type="entry name" value="Glycosyl hydrolase domain"/>
    <property type="match status" value="1"/>
</dbReference>
<dbReference type="Gene3D" id="2.40.30.140">
    <property type="match status" value="1"/>
</dbReference>
<feature type="binding site" evidence="8">
    <location>
        <position position="238"/>
    </location>
    <ligand>
        <name>Ca(2+)</name>
        <dbReference type="ChEBI" id="CHEBI:29108"/>
        <label>1</label>
    </ligand>
</feature>
<evidence type="ECO:0000256" key="3">
    <source>
        <dbReference type="ARBA" id="ARBA00022723"/>
    </source>
</evidence>
<dbReference type="EMBL" id="QWDC01000003">
    <property type="protein sequence ID" value="RFZ91384.1"/>
    <property type="molecule type" value="Genomic_DNA"/>
</dbReference>
<keyword evidence="6 10" id="KW-0326">Glycosidase</keyword>
<feature type="binding site" evidence="8">
    <location>
        <position position="197"/>
    </location>
    <ligand>
        <name>Ca(2+)</name>
        <dbReference type="ChEBI" id="CHEBI:29108"/>
        <label>1</label>
    </ligand>
</feature>
<dbReference type="NCBIfam" id="NF006968">
    <property type="entry name" value="PRK09441.1-1"/>
    <property type="match status" value="1"/>
</dbReference>
<keyword evidence="11" id="KW-1185">Reference proteome</keyword>
<comment type="caution">
    <text evidence="10">The sequence shown here is derived from an EMBL/GenBank/DDBJ whole genome shotgun (WGS) entry which is preliminary data.</text>
</comment>
<evidence type="ECO:0000256" key="4">
    <source>
        <dbReference type="ARBA" id="ARBA00022801"/>
    </source>
</evidence>
<dbReference type="CDD" id="cd11318">
    <property type="entry name" value="AmyAc_bac_fung_AmyA"/>
    <property type="match status" value="1"/>
</dbReference>
<dbReference type="GO" id="GO:0005509">
    <property type="term" value="F:calcium ion binding"/>
    <property type="evidence" value="ECO:0007669"/>
    <property type="project" value="InterPro"/>
</dbReference>
<proteinExistence type="inferred from homology"/>
<dbReference type="GO" id="GO:0004556">
    <property type="term" value="F:alpha-amylase activity"/>
    <property type="evidence" value="ECO:0007669"/>
    <property type="project" value="UniProtKB-EC"/>
</dbReference>
<evidence type="ECO:0000259" key="9">
    <source>
        <dbReference type="SMART" id="SM00642"/>
    </source>
</evidence>
<dbReference type="Gene3D" id="3.20.20.80">
    <property type="entry name" value="Glycosidases"/>
    <property type="match status" value="1"/>
</dbReference>
<feature type="active site" description="Proton donor" evidence="7">
    <location>
        <position position="264"/>
    </location>
</feature>
<keyword evidence="5" id="KW-0119">Carbohydrate metabolism</keyword>
<comment type="similarity">
    <text evidence="2">Belongs to the glycosyl hydrolase 13 family.</text>
</comment>
<feature type="binding site" evidence="8">
    <location>
        <position position="104"/>
    </location>
    <ligand>
        <name>Ca(2+)</name>
        <dbReference type="ChEBI" id="CHEBI:29108"/>
        <label>1</label>
    </ligand>
</feature>
<dbReference type="OrthoDB" id="9806009at2"/>
<gene>
    <name evidence="10" type="ORF">D0C36_20120</name>
</gene>
<evidence type="ECO:0000256" key="8">
    <source>
        <dbReference type="PIRSR" id="PIRSR001021-2"/>
    </source>
</evidence>
<dbReference type="EC" id="3.2.1.1" evidence="10"/>
<accession>A0A372NR19</accession>
<reference evidence="10 11" key="1">
    <citation type="submission" date="2018-08" db="EMBL/GenBank/DDBJ databases">
        <title>Mucilaginibacter sp. MYSH2.</title>
        <authorList>
            <person name="Seo T."/>
        </authorList>
    </citation>
    <scope>NUCLEOTIDE SEQUENCE [LARGE SCALE GENOMIC DNA]</scope>
    <source>
        <strain evidence="10 11">MYSH2</strain>
    </source>
</reference>
<dbReference type="Pfam" id="PF09154">
    <property type="entry name" value="Alpha-amy_C_pro"/>
    <property type="match status" value="1"/>
</dbReference>
<sequence length="498" mass="56848">MENFTMLQFFEWYYPADGTLWNHFRDEAGRLKAMGIESVWLPPAHKGMEGRESVGYDSYDIYDLGEFDQKGSVQTKYGSKQDLTDALAAGKAAGLRVYCDLVLNHMGGADEKETVTVRKVEPTNRNEFISEPYQIEAFTKFTFPGRQGKYSAFTWDYHCFSGVDWDAGNEESAIFSIQNEYGEGWQDVMDDENGNFDYLMLCDIDFRNPHVREELKRWGKWFFDTVKMDGFRLDAIKHMDPGFYNEWLDFMRTETGRELFTVGEYWAPYDLPAMLNYIDATGGRMSLFDAPLQAHFHHASRSGSDYDLRTIFDGTLVQSNPLLAVTLVENHDTQPLQSLEQPVEPWFRPIAYSLILLRSDGYPCLFYADLYGSHYKDTGGDGKDHKVTLRKVEELEAMLAVRKSLAYGEQRDYFDHPNCIGWTRSGIQEKEGSGCAVLISNGEAGNKFMEIGRHFAGRTFTDALGKVQEEVNVNDEGWAEFRVQAGSVSVWVLKDGNA</sequence>
<organism evidence="10 11">
    <name type="scientific">Mucilaginibacter conchicola</name>
    <dbReference type="NCBI Taxonomy" id="2303333"/>
    <lineage>
        <taxon>Bacteria</taxon>
        <taxon>Pseudomonadati</taxon>
        <taxon>Bacteroidota</taxon>
        <taxon>Sphingobacteriia</taxon>
        <taxon>Sphingobacteriales</taxon>
        <taxon>Sphingobacteriaceae</taxon>
        <taxon>Mucilaginibacter</taxon>
    </lineage>
</organism>
<keyword evidence="4 10" id="KW-0378">Hydrolase</keyword>
<dbReference type="Proteomes" id="UP000264217">
    <property type="component" value="Unassembled WGS sequence"/>
</dbReference>
<dbReference type="NCBIfam" id="NF006969">
    <property type="entry name" value="PRK09441.1-2"/>
    <property type="match status" value="1"/>
</dbReference>
<feature type="binding site" evidence="8">
    <location>
        <position position="203"/>
    </location>
    <ligand>
        <name>Ca(2+)</name>
        <dbReference type="ChEBI" id="CHEBI:29108"/>
        <label>1</label>
    </ligand>
</feature>
<dbReference type="InterPro" id="IPR013780">
    <property type="entry name" value="Glyco_hydro_b"/>
</dbReference>
<evidence type="ECO:0000256" key="2">
    <source>
        <dbReference type="ARBA" id="ARBA00008061"/>
    </source>
</evidence>
<comment type="cofactor">
    <cofactor evidence="1">
        <name>Ca(2+)</name>
        <dbReference type="ChEBI" id="CHEBI:29108"/>
    </cofactor>
</comment>
<evidence type="ECO:0000313" key="11">
    <source>
        <dbReference type="Proteomes" id="UP000264217"/>
    </source>
</evidence>
<evidence type="ECO:0000256" key="6">
    <source>
        <dbReference type="ARBA" id="ARBA00023295"/>
    </source>
</evidence>
<feature type="active site" description="Nucleophile" evidence="7">
    <location>
        <position position="234"/>
    </location>
</feature>
<evidence type="ECO:0000256" key="1">
    <source>
        <dbReference type="ARBA" id="ARBA00001913"/>
    </source>
</evidence>
<dbReference type="InterPro" id="IPR013776">
    <property type="entry name" value="A-amylase_thermo"/>
</dbReference>
<dbReference type="Pfam" id="PF00128">
    <property type="entry name" value="Alpha-amylase"/>
    <property type="match status" value="1"/>
</dbReference>
<name>A0A372NR19_9SPHI</name>
<dbReference type="InterPro" id="IPR017853">
    <property type="entry name" value="GH"/>
</dbReference>
<dbReference type="PANTHER" id="PTHR43447">
    <property type="entry name" value="ALPHA-AMYLASE"/>
    <property type="match status" value="1"/>
</dbReference>
<dbReference type="InterPro" id="IPR006047">
    <property type="entry name" value="GH13_cat_dom"/>
</dbReference>
<feature type="binding site" evidence="8">
    <location>
        <position position="205"/>
    </location>
    <ligand>
        <name>Ca(2+)</name>
        <dbReference type="ChEBI" id="CHEBI:29108"/>
        <label>2</label>
    </ligand>
</feature>
<evidence type="ECO:0000313" key="10">
    <source>
        <dbReference type="EMBL" id="RFZ91384.1"/>
    </source>
</evidence>